<organism evidence="1 2">
    <name type="scientific">Acidithiobacillus ferridurans</name>
    <dbReference type="NCBI Taxonomy" id="1232575"/>
    <lineage>
        <taxon>Bacteria</taxon>
        <taxon>Pseudomonadati</taxon>
        <taxon>Pseudomonadota</taxon>
        <taxon>Acidithiobacillia</taxon>
        <taxon>Acidithiobacillales</taxon>
        <taxon>Acidithiobacillaceae</taxon>
        <taxon>Acidithiobacillus</taxon>
    </lineage>
</organism>
<evidence type="ECO:0000313" key="1">
    <source>
        <dbReference type="EMBL" id="MBU2722930.1"/>
    </source>
</evidence>
<proteinExistence type="predicted"/>
<dbReference type="EMBL" id="JABBHS010000198">
    <property type="protein sequence ID" value="MBU2722930.1"/>
    <property type="molecule type" value="Genomic_DNA"/>
</dbReference>
<evidence type="ECO:0000313" key="2">
    <source>
        <dbReference type="Proteomes" id="UP000887300"/>
    </source>
</evidence>
<sequence length="121" mass="14194">MTKYTHLPADAVEWLCIGEHGLSSAALFYHTTGFLPKTLDGWSKKDYSPFDPSDLRRCRLVYDDVALVRERFYVMANVSTMWAWLVEHWDDICRTMDEECPQWRDRLGTANETYRKMHGGI</sequence>
<dbReference type="RefSeq" id="WP_215886115.1">
    <property type="nucleotide sequence ID" value="NZ_CP134225.1"/>
</dbReference>
<reference evidence="1" key="1">
    <citation type="journal article" date="2021" name="ISME J.">
        <title>Genomic evolution of the class Acidithiobacillia: deep-branching Proteobacteria living in extreme acidic conditions.</title>
        <authorList>
            <person name="Moya-Beltran A."/>
            <person name="Beard S."/>
            <person name="Rojas-Villalobos C."/>
            <person name="Issotta F."/>
            <person name="Gallardo Y."/>
            <person name="Ulloa R."/>
            <person name="Giaveno A."/>
            <person name="Degli Esposti M."/>
            <person name="Johnson D.B."/>
            <person name="Quatrini R."/>
        </authorList>
    </citation>
    <scope>NUCLEOTIDE SEQUENCE</scope>
    <source>
        <strain evidence="1">DSM 583</strain>
    </source>
</reference>
<name>A0A8X8G6C2_ACIFI</name>
<protein>
    <submittedName>
        <fullName evidence="1">Uncharacterized protein</fullName>
    </submittedName>
</protein>
<dbReference type="Proteomes" id="UP000887300">
    <property type="component" value="Unassembled WGS sequence"/>
</dbReference>
<comment type="caution">
    <text evidence="1">The sequence shown here is derived from an EMBL/GenBank/DDBJ whole genome shotgun (WGS) entry which is preliminary data.</text>
</comment>
<gene>
    <name evidence="1" type="ORF">HF568_06840</name>
</gene>
<dbReference type="AlphaFoldDB" id="A0A8X8G6C2"/>
<accession>A0A8X8G6C2</accession>